<accession>A0A6P0DWI7</accession>
<dbReference type="AlphaFoldDB" id="A0A6P0DWI7"/>
<reference evidence="1 2" key="1">
    <citation type="submission" date="2020-01" db="EMBL/GenBank/DDBJ databases">
        <title>Rhizobium genotypes associated with high levels of biological nitrogen fixation by grain legumes in a temperate-maritime cropping system.</title>
        <authorList>
            <person name="Maluk M."/>
            <person name="Francesc Ferrando Molina F."/>
            <person name="Lopez Del Egido L."/>
            <person name="Lafos M."/>
            <person name="Langarica-Fuentes A."/>
            <person name="Gebre Yohannes G."/>
            <person name="Young M.W."/>
            <person name="Martin P."/>
            <person name="Gantlett R."/>
            <person name="Kenicer G."/>
            <person name="Hawes C."/>
            <person name="Begg G.S."/>
            <person name="Quilliam R.S."/>
            <person name="Squire G.R."/>
            <person name="Poole P.S."/>
            <person name="Young P.W."/>
            <person name="Iannetta P.M."/>
            <person name="James E.K."/>
        </authorList>
    </citation>
    <scope>NUCLEOTIDE SEQUENCE [LARGE SCALE GENOMIC DNA]</scope>
    <source>
        <strain evidence="1 2">JHI944</strain>
    </source>
</reference>
<dbReference type="EMBL" id="WXXP01001136">
    <property type="protein sequence ID" value="NEK56031.1"/>
    <property type="molecule type" value="Genomic_DNA"/>
</dbReference>
<sequence>IMGIDAGTIGVDRPADLMILEAWSLDQVIARPHSDRVLLRKGIFANRTLPSYSMLTDFQTA</sequence>
<evidence type="ECO:0000313" key="2">
    <source>
        <dbReference type="Proteomes" id="UP000471409"/>
    </source>
</evidence>
<protein>
    <submittedName>
        <fullName evidence="1">Cytosine deaminase</fullName>
    </submittedName>
</protein>
<gene>
    <name evidence="1" type="ORF">GUK36_43175</name>
</gene>
<organism evidence="1 2">
    <name type="scientific">Rhizobium leguminosarum</name>
    <dbReference type="NCBI Taxonomy" id="384"/>
    <lineage>
        <taxon>Bacteria</taxon>
        <taxon>Pseudomonadati</taxon>
        <taxon>Pseudomonadota</taxon>
        <taxon>Alphaproteobacteria</taxon>
        <taxon>Hyphomicrobiales</taxon>
        <taxon>Rhizobiaceae</taxon>
        <taxon>Rhizobium/Agrobacterium group</taxon>
        <taxon>Rhizobium</taxon>
    </lineage>
</organism>
<dbReference type="Proteomes" id="UP000471409">
    <property type="component" value="Unassembled WGS sequence"/>
</dbReference>
<feature type="non-terminal residue" evidence="1">
    <location>
        <position position="1"/>
    </location>
</feature>
<name>A0A6P0DWI7_RHILE</name>
<comment type="caution">
    <text evidence="1">The sequence shown here is derived from an EMBL/GenBank/DDBJ whole genome shotgun (WGS) entry which is preliminary data.</text>
</comment>
<proteinExistence type="predicted"/>
<evidence type="ECO:0000313" key="1">
    <source>
        <dbReference type="EMBL" id="NEK56031.1"/>
    </source>
</evidence>